<gene>
    <name evidence="3" type="ORF">B0T17DRAFT_502878</name>
</gene>
<keyword evidence="2" id="KW-0472">Membrane</keyword>
<reference evidence="3" key="1">
    <citation type="submission" date="2023-06" db="EMBL/GenBank/DDBJ databases">
        <title>Genome-scale phylogeny and comparative genomics of the fungal order Sordariales.</title>
        <authorList>
            <consortium name="Lawrence Berkeley National Laboratory"/>
            <person name="Hensen N."/>
            <person name="Bonometti L."/>
            <person name="Westerberg I."/>
            <person name="Brannstrom I.O."/>
            <person name="Guillou S."/>
            <person name="Cros-Aarteil S."/>
            <person name="Calhoun S."/>
            <person name="Haridas S."/>
            <person name="Kuo A."/>
            <person name="Mondo S."/>
            <person name="Pangilinan J."/>
            <person name="Riley R."/>
            <person name="LaButti K."/>
            <person name="Andreopoulos B."/>
            <person name="Lipzen A."/>
            <person name="Chen C."/>
            <person name="Yanf M."/>
            <person name="Daum C."/>
            <person name="Ng V."/>
            <person name="Clum A."/>
            <person name="Steindorff A."/>
            <person name="Ohm R."/>
            <person name="Martin F."/>
            <person name="Silar P."/>
            <person name="Natvig D."/>
            <person name="Lalanne C."/>
            <person name="Gautier V."/>
            <person name="Ament-velasquez S.L."/>
            <person name="Kruys A."/>
            <person name="Hutchinson M.I."/>
            <person name="Powell A.J."/>
            <person name="Barry K."/>
            <person name="Miller A.N."/>
            <person name="Grigoriev I.V."/>
            <person name="Debuchy R."/>
            <person name="Gladieux P."/>
            <person name="Thoren M.H."/>
            <person name="Johannesson H."/>
        </authorList>
    </citation>
    <scope>NUCLEOTIDE SEQUENCE</scope>
    <source>
        <strain evidence="3">SMH3391-2</strain>
    </source>
</reference>
<evidence type="ECO:0000256" key="1">
    <source>
        <dbReference type="SAM" id="MobiDB-lite"/>
    </source>
</evidence>
<evidence type="ECO:0000256" key="2">
    <source>
        <dbReference type="SAM" id="Phobius"/>
    </source>
</evidence>
<proteinExistence type="predicted"/>
<comment type="caution">
    <text evidence="3">The sequence shown here is derived from an EMBL/GenBank/DDBJ whole genome shotgun (WGS) entry which is preliminary data.</text>
</comment>
<keyword evidence="2" id="KW-0812">Transmembrane</keyword>
<organism evidence="3 4">
    <name type="scientific">Bombardia bombarda</name>
    <dbReference type="NCBI Taxonomy" id="252184"/>
    <lineage>
        <taxon>Eukaryota</taxon>
        <taxon>Fungi</taxon>
        <taxon>Dikarya</taxon>
        <taxon>Ascomycota</taxon>
        <taxon>Pezizomycotina</taxon>
        <taxon>Sordariomycetes</taxon>
        <taxon>Sordariomycetidae</taxon>
        <taxon>Sordariales</taxon>
        <taxon>Lasiosphaeriaceae</taxon>
        <taxon>Bombardia</taxon>
    </lineage>
</organism>
<sequence length="154" mass="17544">MSASFSVIKTLVVPALISLILFLASTYVFIPLWQRYRNRYSQYLPLETISSQTSSIRARVQGFFGRLLVPSSWRQRLQDRLVVAERGSDAGYDSDEGEELGDVDESTRSVLTPGRNVAIDSARRLSRDLEEGFRDDSDEEDEEEDEDDSGMIRR</sequence>
<keyword evidence="2" id="KW-1133">Transmembrane helix</keyword>
<feature type="transmembrane region" description="Helical" evidence="2">
    <location>
        <begin position="12"/>
        <end position="33"/>
    </location>
</feature>
<feature type="compositionally biased region" description="Acidic residues" evidence="1">
    <location>
        <begin position="92"/>
        <end position="104"/>
    </location>
</feature>
<dbReference type="EMBL" id="JAULSR010000001">
    <property type="protein sequence ID" value="KAK0635326.1"/>
    <property type="molecule type" value="Genomic_DNA"/>
</dbReference>
<name>A0AA39XJT7_9PEZI</name>
<accession>A0AA39XJT7</accession>
<evidence type="ECO:0000313" key="4">
    <source>
        <dbReference type="Proteomes" id="UP001174934"/>
    </source>
</evidence>
<dbReference type="Proteomes" id="UP001174934">
    <property type="component" value="Unassembled WGS sequence"/>
</dbReference>
<feature type="region of interest" description="Disordered" evidence="1">
    <location>
        <begin position="88"/>
        <end position="107"/>
    </location>
</feature>
<protein>
    <submittedName>
        <fullName evidence="3">Uncharacterized protein</fullName>
    </submittedName>
</protein>
<feature type="region of interest" description="Disordered" evidence="1">
    <location>
        <begin position="128"/>
        <end position="154"/>
    </location>
</feature>
<dbReference type="AlphaFoldDB" id="A0AA39XJT7"/>
<keyword evidence="4" id="KW-1185">Reference proteome</keyword>
<evidence type="ECO:0000313" key="3">
    <source>
        <dbReference type="EMBL" id="KAK0635326.1"/>
    </source>
</evidence>
<feature type="compositionally biased region" description="Acidic residues" evidence="1">
    <location>
        <begin position="136"/>
        <end position="154"/>
    </location>
</feature>